<reference evidence="1 2" key="1">
    <citation type="journal article" date="2011" name="J. Bacteriol.">
        <title>Genome sequence of the mercury-methylating and pleomorphic Desulfovibrio africanus Strain Walvis Bay.</title>
        <authorList>
            <person name="Brown S.D."/>
            <person name="Wall J.D."/>
            <person name="Kucken A.M."/>
            <person name="Gilmour C.C."/>
            <person name="Podar M."/>
            <person name="Brandt C.C."/>
            <person name="Teshima H."/>
            <person name="Detter J.C."/>
            <person name="Han C.S."/>
            <person name="Land M.L."/>
            <person name="Lucas S."/>
            <person name="Han J."/>
            <person name="Pennacchio L."/>
            <person name="Nolan M."/>
            <person name="Pitluck S."/>
            <person name="Woyke T."/>
            <person name="Goodwin L."/>
            <person name="Palumbo A.V."/>
            <person name="Elias D.A."/>
        </authorList>
    </citation>
    <scope>NUCLEOTIDE SEQUENCE [LARGE SCALE GENOMIC DNA]</scope>
    <source>
        <strain evidence="1 2">Walvis Bay</strain>
    </source>
</reference>
<name>F3YU25_DESAF</name>
<dbReference type="EMBL" id="CP003221">
    <property type="protein sequence ID" value="EGJ48631.1"/>
    <property type="molecule type" value="Genomic_DNA"/>
</dbReference>
<keyword evidence="2" id="KW-1185">Reference proteome</keyword>
<sequence length="194" mass="22329">MDGILRFNRGNNVYNFMVFTVEEMRRIIAHRKAHDQDYKFLYDRGVLEAILGHPVTFWVPDGFTAYEEGMRMLMRVDEEEKEVPLSEVNLEFADQQPAPSDPGVSMLEPMVTAVMGCHGGEIIEYAWNGLQAPLDPARITLRIKTQEHGRDMLLVIDEVLYDGAPATKTIRSDSCPEWLWEPAFFYDEELDLDI</sequence>
<protein>
    <submittedName>
        <fullName evidence="1">Uncharacterized protein</fullName>
    </submittedName>
</protein>
<proteinExistence type="predicted"/>
<dbReference type="AlphaFoldDB" id="F3YU25"/>
<evidence type="ECO:0000313" key="1">
    <source>
        <dbReference type="EMBL" id="EGJ48631.1"/>
    </source>
</evidence>
<dbReference type="HOGENOM" id="CLU_1400510_0_0_7"/>
<accession>F3YU25</accession>
<dbReference type="KEGG" id="daf:Desaf_0273"/>
<dbReference type="Proteomes" id="UP000007844">
    <property type="component" value="Chromosome"/>
</dbReference>
<organism evidence="1 2">
    <name type="scientific">Desulfocurvibacter africanus subsp. africanus str. Walvis Bay</name>
    <dbReference type="NCBI Taxonomy" id="690850"/>
    <lineage>
        <taxon>Bacteria</taxon>
        <taxon>Pseudomonadati</taxon>
        <taxon>Thermodesulfobacteriota</taxon>
        <taxon>Desulfovibrionia</taxon>
        <taxon>Desulfovibrionales</taxon>
        <taxon>Desulfovibrionaceae</taxon>
        <taxon>Desulfocurvibacter</taxon>
    </lineage>
</organism>
<gene>
    <name evidence="1" type="ORF">Desaf_0273</name>
</gene>
<evidence type="ECO:0000313" key="2">
    <source>
        <dbReference type="Proteomes" id="UP000007844"/>
    </source>
</evidence>
<dbReference type="RefSeq" id="WP_014258489.1">
    <property type="nucleotide sequence ID" value="NC_016629.1"/>
</dbReference>